<dbReference type="EMBL" id="ML978737">
    <property type="protein sequence ID" value="KAF2084827.1"/>
    <property type="molecule type" value="Genomic_DNA"/>
</dbReference>
<feature type="region of interest" description="Disordered" evidence="1">
    <location>
        <begin position="140"/>
        <end position="176"/>
    </location>
</feature>
<dbReference type="AlphaFoldDB" id="A0A9P4LUG7"/>
<accession>A0A9P4LUG7</accession>
<dbReference type="Proteomes" id="UP000799776">
    <property type="component" value="Unassembled WGS sequence"/>
</dbReference>
<evidence type="ECO:0000313" key="3">
    <source>
        <dbReference type="Proteomes" id="UP000799776"/>
    </source>
</evidence>
<feature type="compositionally biased region" description="Low complexity" evidence="1">
    <location>
        <begin position="19"/>
        <end position="39"/>
    </location>
</feature>
<comment type="caution">
    <text evidence="2">The sequence shown here is derived from an EMBL/GenBank/DDBJ whole genome shotgun (WGS) entry which is preliminary data.</text>
</comment>
<feature type="compositionally biased region" description="Low complexity" evidence="1">
    <location>
        <begin position="160"/>
        <end position="174"/>
    </location>
</feature>
<evidence type="ECO:0008006" key="4">
    <source>
        <dbReference type="Google" id="ProtNLM"/>
    </source>
</evidence>
<protein>
    <recommendedName>
        <fullName evidence="4">Sialidase</fullName>
    </recommendedName>
</protein>
<proteinExistence type="predicted"/>
<sequence length="594" mass="64478">MYSRHLTPPSTSAYLDPQSARSRASSAASSSGYLSRDSSPNTVITTPARSPIRQHGPLLLPKIRSQDQTTEPTGPAGGPVRHRRTASSASNGYQVTYNPYARPGVTRRSTSPPESNSSVCSPASMFSPYDAGCSSGLDSPISFTPSKRPSLAPHSRSHSAHTASSHSRSTSASSVDESIVRRYGYPTSRAMPSYTTAASIPGYNASMQTAYANGFDASQVYENQYASVPPAVQHPLASELQYDSFDDMTSTTTLLDFLTAPNPSPALVRRVTSASHSQDSYFWWDIRNLRSWTDFTIETISSIPGLMPLLGIPVSSSLLPTPPRPNLNPDCEAALHDICSQYHSAKLNAALAVAQGPSHISMKSRRGAPTAQTPCDFISNYATDYEKTIYGESRGRVVGIVKSYDQWNTMMRGQEPPQQVYYLQGLAHLHRVMREHGCRYGFIMTEIELLCVRCGGPDDAAAANQANATTTTVNADAQVPLFGYLELSAPISISTHGFARGGSADADGVAPQITAGLALWFLHMLAKEEALPGIGGSWRMDVGGPAALTRQHCWERDAWMPRVEQGEKRVAKRVRGWVWPEEGLSRKECGRGRR</sequence>
<dbReference type="OrthoDB" id="5300765at2759"/>
<evidence type="ECO:0000313" key="2">
    <source>
        <dbReference type="EMBL" id="KAF2084827.1"/>
    </source>
</evidence>
<feature type="compositionally biased region" description="Polar residues" evidence="1">
    <location>
        <begin position="107"/>
        <end position="121"/>
    </location>
</feature>
<evidence type="ECO:0000256" key="1">
    <source>
        <dbReference type="SAM" id="MobiDB-lite"/>
    </source>
</evidence>
<reference evidence="2" key="1">
    <citation type="journal article" date="2020" name="Stud. Mycol.">
        <title>101 Dothideomycetes genomes: a test case for predicting lifestyles and emergence of pathogens.</title>
        <authorList>
            <person name="Haridas S."/>
            <person name="Albert R."/>
            <person name="Binder M."/>
            <person name="Bloem J."/>
            <person name="Labutti K."/>
            <person name="Salamov A."/>
            <person name="Andreopoulos B."/>
            <person name="Baker S."/>
            <person name="Barry K."/>
            <person name="Bills G."/>
            <person name="Bluhm B."/>
            <person name="Cannon C."/>
            <person name="Castanera R."/>
            <person name="Culley D."/>
            <person name="Daum C."/>
            <person name="Ezra D."/>
            <person name="Gonzalez J."/>
            <person name="Henrissat B."/>
            <person name="Kuo A."/>
            <person name="Liang C."/>
            <person name="Lipzen A."/>
            <person name="Lutzoni F."/>
            <person name="Magnuson J."/>
            <person name="Mondo S."/>
            <person name="Nolan M."/>
            <person name="Ohm R."/>
            <person name="Pangilinan J."/>
            <person name="Park H.-J."/>
            <person name="Ramirez L."/>
            <person name="Alfaro M."/>
            <person name="Sun H."/>
            <person name="Tritt A."/>
            <person name="Yoshinaga Y."/>
            <person name="Zwiers L.-H."/>
            <person name="Turgeon B."/>
            <person name="Goodwin S."/>
            <person name="Spatafora J."/>
            <person name="Crous P."/>
            <person name="Grigoriev I."/>
        </authorList>
    </citation>
    <scope>NUCLEOTIDE SEQUENCE</scope>
    <source>
        <strain evidence="2">CBS 121410</strain>
    </source>
</reference>
<feature type="region of interest" description="Disordered" evidence="1">
    <location>
        <begin position="1"/>
        <end position="122"/>
    </location>
</feature>
<keyword evidence="3" id="KW-1185">Reference proteome</keyword>
<gene>
    <name evidence="2" type="ORF">K490DRAFT_21661</name>
</gene>
<feature type="non-terminal residue" evidence="2">
    <location>
        <position position="594"/>
    </location>
</feature>
<name>A0A9P4LUG7_9PEZI</name>
<organism evidence="2 3">
    <name type="scientific">Saccharata proteae CBS 121410</name>
    <dbReference type="NCBI Taxonomy" id="1314787"/>
    <lineage>
        <taxon>Eukaryota</taxon>
        <taxon>Fungi</taxon>
        <taxon>Dikarya</taxon>
        <taxon>Ascomycota</taxon>
        <taxon>Pezizomycotina</taxon>
        <taxon>Dothideomycetes</taxon>
        <taxon>Dothideomycetes incertae sedis</taxon>
        <taxon>Botryosphaeriales</taxon>
        <taxon>Saccharataceae</taxon>
        <taxon>Saccharata</taxon>
    </lineage>
</organism>
<feature type="compositionally biased region" description="Polar residues" evidence="1">
    <location>
        <begin position="86"/>
        <end position="97"/>
    </location>
</feature>